<feature type="compositionally biased region" description="Polar residues" evidence="16">
    <location>
        <begin position="32"/>
        <end position="47"/>
    </location>
</feature>
<dbReference type="Gene3D" id="3.40.50.300">
    <property type="entry name" value="P-loop containing nucleotide triphosphate hydrolases"/>
    <property type="match status" value="2"/>
</dbReference>
<dbReference type="Proteomes" id="UP001178508">
    <property type="component" value="Chromosome 9"/>
</dbReference>
<dbReference type="SUPFAM" id="SSF52540">
    <property type="entry name" value="P-loop containing nucleoside triphosphate hydrolases"/>
    <property type="match status" value="2"/>
</dbReference>
<dbReference type="GO" id="GO:0005739">
    <property type="term" value="C:mitochondrion"/>
    <property type="evidence" value="ECO:0007669"/>
    <property type="project" value="UniProtKB-SubCell"/>
</dbReference>
<dbReference type="GO" id="GO:0005794">
    <property type="term" value="C:Golgi apparatus"/>
    <property type="evidence" value="ECO:0007669"/>
    <property type="project" value="UniProtKB-SubCell"/>
</dbReference>
<feature type="region of interest" description="Disordered" evidence="16">
    <location>
        <begin position="1"/>
        <end position="52"/>
    </location>
</feature>
<dbReference type="InterPro" id="IPR045058">
    <property type="entry name" value="GIMA/IAN/Toc"/>
</dbReference>
<dbReference type="FunFam" id="3.40.50.300:FF:000536">
    <property type="entry name" value="GTPase IMAP family member 8"/>
    <property type="match status" value="1"/>
</dbReference>
<keyword evidence="12" id="KW-0342">GTP-binding</keyword>
<evidence type="ECO:0000256" key="13">
    <source>
        <dbReference type="ARBA" id="ARBA00056809"/>
    </source>
</evidence>
<keyword evidence="7" id="KW-0677">Repeat</keyword>
<dbReference type="GO" id="GO:0005829">
    <property type="term" value="C:cytosol"/>
    <property type="evidence" value="ECO:0007669"/>
    <property type="project" value="UniProtKB-SubCell"/>
</dbReference>
<keyword evidence="11" id="KW-0496">Mitochondrion</keyword>
<dbReference type="AlphaFoldDB" id="A0AAV1FR76"/>
<gene>
    <name evidence="18" type="ORF">XNOV1_A011763</name>
</gene>
<reference evidence="18" key="1">
    <citation type="submission" date="2023-08" db="EMBL/GenBank/DDBJ databases">
        <authorList>
            <person name="Alioto T."/>
            <person name="Alioto T."/>
            <person name="Gomez Garrido J."/>
        </authorList>
    </citation>
    <scope>NUCLEOTIDE SEQUENCE</scope>
</reference>
<evidence type="ECO:0000256" key="2">
    <source>
        <dbReference type="ARBA" id="ARBA00004240"/>
    </source>
</evidence>
<evidence type="ECO:0000256" key="10">
    <source>
        <dbReference type="ARBA" id="ARBA00023034"/>
    </source>
</evidence>
<protein>
    <recommendedName>
        <fullName evidence="14">GTPase IMAP family member 8</fullName>
    </recommendedName>
    <alternativeName>
        <fullName evidence="15">Immune-associated nucleotide-binding protein 9</fullName>
    </alternativeName>
</protein>
<dbReference type="InterPro" id="IPR027417">
    <property type="entry name" value="P-loop_NTPase"/>
</dbReference>
<keyword evidence="6" id="KW-0963">Cytoplasm</keyword>
<feature type="domain" description="AIG1-type G" evidence="17">
    <location>
        <begin position="198"/>
        <end position="396"/>
    </location>
</feature>
<dbReference type="GO" id="GO:0005525">
    <property type="term" value="F:GTP binding"/>
    <property type="evidence" value="ECO:0007669"/>
    <property type="project" value="UniProtKB-KW"/>
</dbReference>
<dbReference type="Pfam" id="PF04548">
    <property type="entry name" value="AIG1"/>
    <property type="match status" value="2"/>
</dbReference>
<evidence type="ECO:0000259" key="17">
    <source>
        <dbReference type="PROSITE" id="PS51720"/>
    </source>
</evidence>
<sequence>MKNTGNKLFSSPNSETAAALLSGSESLKHGPTSESSTRSQHNPSWEQWSGPVTKEITVEEGTRFGKKISVIDTPGVLGSEGEIRTWCQNLLQTSTPCLFLVVVGIDRFTDEQKNSVEAALRVIGDQESNSYLLFTKGERLGSESLDEFINADPEGPLRPFAERFAGRLHVFNNEDRGQEQVKELLEKSGHLRDDSRPISERRVVLLGLPGKGKSASGNTILGSERFRSDCDPDPVTTKTDSRSAIVEGRQVTAVDTPGFTDKVLSPEKLFNEIIESVKKAEPGPDAFLIVVEIGRVMPVEIEMHEFLLKMFGEHAEKYFMVLFTHGDKLRGRPIETYINGKRELKDLVDRCGGRYCVFDNTKIGNREQVRKLLDEIDVMVKTNEQRFTSEMLKKPPTWLESLWECFLQLLAKIKKALGFGKKGGADGNRESGGGKYEKLREDDCELKKVTVDKTGVEDIGSSE</sequence>
<keyword evidence="9" id="KW-0256">Endoplasmic reticulum</keyword>
<evidence type="ECO:0000256" key="11">
    <source>
        <dbReference type="ARBA" id="ARBA00023128"/>
    </source>
</evidence>
<evidence type="ECO:0000256" key="3">
    <source>
        <dbReference type="ARBA" id="ARBA00004514"/>
    </source>
</evidence>
<proteinExistence type="inferred from homology"/>
<dbReference type="PANTHER" id="PTHR10903:SF186">
    <property type="entry name" value="GTPASE IMAP FAMILY MEMBER 4-LIKE-RELATED"/>
    <property type="match status" value="1"/>
</dbReference>
<feature type="compositionally biased region" description="Polar residues" evidence="16">
    <location>
        <begin position="1"/>
        <end position="16"/>
    </location>
</feature>
<evidence type="ECO:0000256" key="7">
    <source>
        <dbReference type="ARBA" id="ARBA00022737"/>
    </source>
</evidence>
<evidence type="ECO:0000256" key="1">
    <source>
        <dbReference type="ARBA" id="ARBA00004173"/>
    </source>
</evidence>
<keyword evidence="19" id="KW-1185">Reference proteome</keyword>
<dbReference type="PANTHER" id="PTHR10903">
    <property type="entry name" value="GTPASE, IMAP FAMILY MEMBER-RELATED"/>
    <property type="match status" value="1"/>
</dbReference>
<evidence type="ECO:0000256" key="8">
    <source>
        <dbReference type="ARBA" id="ARBA00022741"/>
    </source>
</evidence>
<evidence type="ECO:0000256" key="16">
    <source>
        <dbReference type="SAM" id="MobiDB-lite"/>
    </source>
</evidence>
<comment type="similarity">
    <text evidence="5">Belongs to the TRAFAC class TrmE-Era-EngA-EngB-Septin-like GTPase superfamily. AIG1/Toc34/Toc159-like paraseptin GTPase family. IAN subfamily.</text>
</comment>
<organism evidence="18 19">
    <name type="scientific">Xyrichtys novacula</name>
    <name type="common">Pearly razorfish</name>
    <name type="synonym">Hemipteronotus novacula</name>
    <dbReference type="NCBI Taxonomy" id="13765"/>
    <lineage>
        <taxon>Eukaryota</taxon>
        <taxon>Metazoa</taxon>
        <taxon>Chordata</taxon>
        <taxon>Craniata</taxon>
        <taxon>Vertebrata</taxon>
        <taxon>Euteleostomi</taxon>
        <taxon>Actinopterygii</taxon>
        <taxon>Neopterygii</taxon>
        <taxon>Teleostei</taxon>
        <taxon>Neoteleostei</taxon>
        <taxon>Acanthomorphata</taxon>
        <taxon>Eupercaria</taxon>
        <taxon>Labriformes</taxon>
        <taxon>Labridae</taxon>
        <taxon>Xyrichtys</taxon>
    </lineage>
</organism>
<dbReference type="GO" id="GO:0005783">
    <property type="term" value="C:endoplasmic reticulum"/>
    <property type="evidence" value="ECO:0007669"/>
    <property type="project" value="UniProtKB-SubCell"/>
</dbReference>
<evidence type="ECO:0000256" key="5">
    <source>
        <dbReference type="ARBA" id="ARBA00008535"/>
    </source>
</evidence>
<evidence type="ECO:0000313" key="18">
    <source>
        <dbReference type="EMBL" id="CAJ1063211.1"/>
    </source>
</evidence>
<evidence type="ECO:0000256" key="9">
    <source>
        <dbReference type="ARBA" id="ARBA00022824"/>
    </source>
</evidence>
<evidence type="ECO:0000313" key="19">
    <source>
        <dbReference type="Proteomes" id="UP001178508"/>
    </source>
</evidence>
<evidence type="ECO:0000256" key="4">
    <source>
        <dbReference type="ARBA" id="ARBA00004555"/>
    </source>
</evidence>
<evidence type="ECO:0000256" key="6">
    <source>
        <dbReference type="ARBA" id="ARBA00022490"/>
    </source>
</evidence>
<evidence type="ECO:0000256" key="15">
    <source>
        <dbReference type="ARBA" id="ARBA00077278"/>
    </source>
</evidence>
<comment type="subcellular location">
    <subcellularLocation>
        <location evidence="3">Cytoplasm</location>
        <location evidence="3">Cytosol</location>
    </subcellularLocation>
    <subcellularLocation>
        <location evidence="2">Endoplasmic reticulum</location>
    </subcellularLocation>
    <subcellularLocation>
        <location evidence="4">Golgi apparatus</location>
    </subcellularLocation>
    <subcellularLocation>
        <location evidence="1">Mitochondrion</location>
    </subcellularLocation>
</comment>
<evidence type="ECO:0000256" key="14">
    <source>
        <dbReference type="ARBA" id="ARBA00073539"/>
    </source>
</evidence>
<comment type="function">
    <text evidence="13">Exerts an anti-apoptotic effect in the immune system and is involved in responses to infections.</text>
</comment>
<dbReference type="EMBL" id="OY660872">
    <property type="protein sequence ID" value="CAJ1063211.1"/>
    <property type="molecule type" value="Genomic_DNA"/>
</dbReference>
<dbReference type="InterPro" id="IPR006703">
    <property type="entry name" value="G_AIG1"/>
</dbReference>
<evidence type="ECO:0000256" key="12">
    <source>
        <dbReference type="ARBA" id="ARBA00023134"/>
    </source>
</evidence>
<keyword evidence="8" id="KW-0547">Nucleotide-binding</keyword>
<accession>A0AAV1FR76</accession>
<keyword evidence="10" id="KW-0333">Golgi apparatus</keyword>
<dbReference type="PROSITE" id="PS51720">
    <property type="entry name" value="G_AIG1"/>
    <property type="match status" value="1"/>
</dbReference>
<name>A0AAV1FR76_XYRNO</name>